<dbReference type="KEGG" id="pfp:PFL1_04709"/>
<evidence type="ECO:0000313" key="2">
    <source>
        <dbReference type="EMBL" id="EPQ27571.1"/>
    </source>
</evidence>
<dbReference type="GeneID" id="19318809"/>
<dbReference type="HOGENOM" id="CLU_1939069_0_0_1"/>
<dbReference type="EMBL" id="KE361638">
    <property type="protein sequence ID" value="EPQ27571.1"/>
    <property type="molecule type" value="Genomic_DNA"/>
</dbReference>
<proteinExistence type="predicted"/>
<evidence type="ECO:0000256" key="1">
    <source>
        <dbReference type="SAM" id="SignalP"/>
    </source>
</evidence>
<feature type="signal peptide" evidence="1">
    <location>
        <begin position="1"/>
        <end position="21"/>
    </location>
</feature>
<name>A0A061HAG9_9BASI</name>
<dbReference type="Proteomes" id="UP000053664">
    <property type="component" value="Unassembled WGS sequence"/>
</dbReference>
<reference evidence="2 3" key="1">
    <citation type="journal article" date="2013" name="Plant Cell">
        <title>The transition from a phytopathogenic smut ancestor to an anamorphic biocontrol agent deciphered by comparative whole-genome analysis.</title>
        <authorList>
            <person name="Lefebvre F."/>
            <person name="Joly D.L."/>
            <person name="Labbe C."/>
            <person name="Teichmann B."/>
            <person name="Linning R."/>
            <person name="Belzile F."/>
            <person name="Bakkeren G."/>
            <person name="Belanger R.R."/>
        </authorList>
    </citation>
    <scope>NUCLEOTIDE SEQUENCE [LARGE SCALE GENOMIC DNA]</scope>
    <source>
        <strain evidence="2 3">PF-1</strain>
    </source>
</reference>
<protein>
    <submittedName>
        <fullName evidence="2">Uncharacterized protein</fullName>
    </submittedName>
</protein>
<dbReference type="RefSeq" id="XP_007880428.1">
    <property type="nucleotide sequence ID" value="XM_007882237.1"/>
</dbReference>
<sequence length="147" mass="16527">MKFSAATVSLLLAIAPMAVKCYPDLGVGETMLRQWNIGDPARKNARTAPFIGTAYIWSDLSGVDLIFSFESADNHDWQLFKFDKASNQWGSLWHACPSGSHLDESVKRGYNDLHVAFNELVGRPTGTNEKYWFGKYKIVVDGREHPM</sequence>
<keyword evidence="1" id="KW-0732">Signal</keyword>
<dbReference type="AlphaFoldDB" id="A0A061HAG9"/>
<accession>A0A061HAG9</accession>
<evidence type="ECO:0000313" key="3">
    <source>
        <dbReference type="Proteomes" id="UP000053664"/>
    </source>
</evidence>
<organism evidence="2 3">
    <name type="scientific">Pseudozyma flocculosa PF-1</name>
    <dbReference type="NCBI Taxonomy" id="1277687"/>
    <lineage>
        <taxon>Eukaryota</taxon>
        <taxon>Fungi</taxon>
        <taxon>Dikarya</taxon>
        <taxon>Basidiomycota</taxon>
        <taxon>Ustilaginomycotina</taxon>
        <taxon>Ustilaginomycetes</taxon>
        <taxon>Ustilaginales</taxon>
        <taxon>Ustilaginaceae</taxon>
        <taxon>Pseudozyma</taxon>
    </lineage>
</organism>
<feature type="chain" id="PRO_5001599800" evidence="1">
    <location>
        <begin position="22"/>
        <end position="147"/>
    </location>
</feature>
<gene>
    <name evidence="2" type="ORF">PFL1_04709</name>
</gene>